<comment type="caution">
    <text evidence="4">The sequence shown here is derived from an EMBL/GenBank/DDBJ whole genome shotgun (WGS) entry which is preliminary data.</text>
</comment>
<evidence type="ECO:0000256" key="2">
    <source>
        <dbReference type="ARBA" id="ARBA00035108"/>
    </source>
</evidence>
<dbReference type="RefSeq" id="WP_104809718.1">
    <property type="nucleotide sequence ID" value="NZ_MQUA01000013.1"/>
</dbReference>
<keyword evidence="5" id="KW-1185">Reference proteome</keyword>
<comment type="similarity">
    <text evidence="3">Belongs to the gas vesicle GvpF/GvpL family.</text>
</comment>
<dbReference type="InterPro" id="IPR009430">
    <property type="entry name" value="GvpL/GvpF"/>
</dbReference>
<proteinExistence type="inferred from homology"/>
<dbReference type="EMBL" id="MQUA01000013">
    <property type="protein sequence ID" value="PQB07509.1"/>
    <property type="molecule type" value="Genomic_DNA"/>
</dbReference>
<dbReference type="Pfam" id="PF06386">
    <property type="entry name" value="GvpL_GvpF"/>
    <property type="match status" value="1"/>
</dbReference>
<dbReference type="OrthoDB" id="598329at2"/>
<evidence type="ECO:0000256" key="3">
    <source>
        <dbReference type="ARBA" id="ARBA00035643"/>
    </source>
</evidence>
<dbReference type="GO" id="GO:0031411">
    <property type="term" value="C:gas vesicle"/>
    <property type="evidence" value="ECO:0007669"/>
    <property type="project" value="UniProtKB-SubCell"/>
</dbReference>
<name>A0A2S7KXX1_9FLAO</name>
<comment type="subcellular location">
    <subcellularLocation>
        <location evidence="2">Gas vesicle</location>
    </subcellularLocation>
</comment>
<keyword evidence="1" id="KW-0304">Gas vesicle</keyword>
<gene>
    <name evidence="4" type="ORF">BST83_10310</name>
</gene>
<evidence type="ECO:0000313" key="5">
    <source>
        <dbReference type="Proteomes" id="UP000239522"/>
    </source>
</evidence>
<evidence type="ECO:0000313" key="4">
    <source>
        <dbReference type="EMBL" id="PQB07509.1"/>
    </source>
</evidence>
<dbReference type="Proteomes" id="UP000239522">
    <property type="component" value="Unassembled WGS sequence"/>
</dbReference>
<evidence type="ECO:0000256" key="1">
    <source>
        <dbReference type="ARBA" id="ARBA00022987"/>
    </source>
</evidence>
<dbReference type="AlphaFoldDB" id="A0A2S7KXX1"/>
<evidence type="ECO:0008006" key="6">
    <source>
        <dbReference type="Google" id="ProtNLM"/>
    </source>
</evidence>
<organism evidence="4 5">
    <name type="scientific">Polaribacter filamentus</name>
    <dbReference type="NCBI Taxonomy" id="53483"/>
    <lineage>
        <taxon>Bacteria</taxon>
        <taxon>Pseudomonadati</taxon>
        <taxon>Bacteroidota</taxon>
        <taxon>Flavobacteriia</taxon>
        <taxon>Flavobacteriales</taxon>
        <taxon>Flavobacteriaceae</taxon>
    </lineage>
</organism>
<dbReference type="PANTHER" id="PTHR36852:SF1">
    <property type="entry name" value="PROTEIN GVPL 2"/>
    <property type="match status" value="1"/>
</dbReference>
<dbReference type="PANTHER" id="PTHR36852">
    <property type="entry name" value="PROTEIN GVPL 2"/>
    <property type="match status" value="1"/>
</dbReference>
<protein>
    <recommendedName>
        <fullName evidence="6">Gas vesicle protein GvpFL</fullName>
    </recommendedName>
</protein>
<sequence>MITNLLYVYCISNNPLMVPSEIVSRGLKSLIFNDFNVLYKLVSESDYTENNFLDIKWLETNSRKHMGVIIAAMEFGAVIPFKFGTIFNSKTSLKKFITDYSDSLVKNFKYIKEKEEYAVKIYCDRKVLLGRMGELSKEIESLDKTIAASSPGKAYLLKSKKTALLEDEMDKICSEYGQKYYNEFSHMSVSSNTANLLMKESSGRTDTMILNATFLVSNRSSDDFIKKANDFANEDIHIGFCVETTGPWPPFNFISIKEK</sequence>
<accession>A0A2S7KXX1</accession>
<reference evidence="4 5" key="1">
    <citation type="submission" date="2016-11" db="EMBL/GenBank/DDBJ databases">
        <title>Trade-off between light-utilization and light-protection in marine flavobacteria.</title>
        <authorList>
            <person name="Kumagai Y."/>
        </authorList>
    </citation>
    <scope>NUCLEOTIDE SEQUENCE [LARGE SCALE GENOMIC DNA]</scope>
    <source>
        <strain evidence="4 5">ATCC 700397</strain>
    </source>
</reference>
<dbReference type="GO" id="GO:0031412">
    <property type="term" value="P:gas vesicle organization"/>
    <property type="evidence" value="ECO:0007669"/>
    <property type="project" value="InterPro"/>
</dbReference>